<dbReference type="Gene3D" id="3.40.50.150">
    <property type="entry name" value="Vaccinia Virus protein VP39"/>
    <property type="match status" value="1"/>
</dbReference>
<dbReference type="KEGG" id="paun:MJA45_23450"/>
<dbReference type="InterPro" id="IPR022641">
    <property type="entry name" value="CheR_N"/>
</dbReference>
<feature type="domain" description="CheR-type methyltransferase" evidence="1">
    <location>
        <begin position="1"/>
        <end position="231"/>
    </location>
</feature>
<dbReference type="Pfam" id="PF03705">
    <property type="entry name" value="CheR_N"/>
    <property type="match status" value="1"/>
</dbReference>
<reference evidence="2 3" key="1">
    <citation type="submission" date="2022-02" db="EMBL/GenBank/DDBJ databases">
        <title>Paenibacillus sp. MBLB1776 Whole Genome Shotgun Sequencing.</title>
        <authorList>
            <person name="Hwang C.Y."/>
            <person name="Cho E.-S."/>
            <person name="Seo M.-J."/>
        </authorList>
    </citation>
    <scope>NUCLEOTIDE SEQUENCE [LARGE SCALE GENOMIC DNA]</scope>
    <source>
        <strain evidence="2 3">MBLB1776</strain>
    </source>
</reference>
<dbReference type="InterPro" id="IPR022642">
    <property type="entry name" value="CheR_C"/>
</dbReference>
<dbReference type="Proteomes" id="UP001305702">
    <property type="component" value="Chromosome"/>
</dbReference>
<dbReference type="PRINTS" id="PR00996">
    <property type="entry name" value="CHERMTFRASE"/>
</dbReference>
<dbReference type="Pfam" id="PF01739">
    <property type="entry name" value="CheR"/>
    <property type="match status" value="1"/>
</dbReference>
<sequence length="254" mass="29919">MYGYDFRNYAYPSIRRRIWHRVNAWRLGSISALQEKVLHDARSMESLLSSLIINVTEMYRDPELFLAFRKLVVPVLRTYPFIRIWHAGCSTGEEVLSMAILLHEEGLYDKARIYATDISEEVLNRAREAVFPLRKMQDYTRNYLLAGGTGGFSEYYAVKNEEVHFHRFLLDNVVFAQHNLVTDQSFNEFNVIFCRNVLIYFNKTLQDQVHRLFYESLSPLGILALGTRESINFSHHADDYEALDSREKLYRKIR</sequence>
<proteinExistence type="predicted"/>
<accession>A0AA96LI07</accession>
<dbReference type="AlphaFoldDB" id="A0AA96LI07"/>
<evidence type="ECO:0000313" key="2">
    <source>
        <dbReference type="EMBL" id="WNQ14317.1"/>
    </source>
</evidence>
<dbReference type="PANTHER" id="PTHR24422:SF8">
    <property type="entry name" value="CHEMOTAXIS PROTEIN"/>
    <property type="match status" value="1"/>
</dbReference>
<dbReference type="CDD" id="cd02440">
    <property type="entry name" value="AdoMet_MTases"/>
    <property type="match status" value="1"/>
</dbReference>
<evidence type="ECO:0000259" key="1">
    <source>
        <dbReference type="PROSITE" id="PS50123"/>
    </source>
</evidence>
<dbReference type="InterPro" id="IPR029063">
    <property type="entry name" value="SAM-dependent_MTases_sf"/>
</dbReference>
<gene>
    <name evidence="2" type="ORF">MJA45_23450</name>
</gene>
<keyword evidence="3" id="KW-1185">Reference proteome</keyword>
<dbReference type="GO" id="GO:0008757">
    <property type="term" value="F:S-adenosylmethionine-dependent methyltransferase activity"/>
    <property type="evidence" value="ECO:0007669"/>
    <property type="project" value="InterPro"/>
</dbReference>
<name>A0AA96LI07_9BACL</name>
<dbReference type="SUPFAM" id="SSF53335">
    <property type="entry name" value="S-adenosyl-L-methionine-dependent methyltransferases"/>
    <property type="match status" value="1"/>
</dbReference>
<dbReference type="InterPro" id="IPR000780">
    <property type="entry name" value="CheR_MeTrfase"/>
</dbReference>
<dbReference type="PANTHER" id="PTHR24422">
    <property type="entry name" value="CHEMOTAXIS PROTEIN METHYLTRANSFERASE"/>
    <property type="match status" value="1"/>
</dbReference>
<dbReference type="PROSITE" id="PS50123">
    <property type="entry name" value="CHER"/>
    <property type="match status" value="1"/>
</dbReference>
<evidence type="ECO:0000313" key="3">
    <source>
        <dbReference type="Proteomes" id="UP001305702"/>
    </source>
</evidence>
<dbReference type="EMBL" id="CP130318">
    <property type="protein sequence ID" value="WNQ14317.1"/>
    <property type="molecule type" value="Genomic_DNA"/>
</dbReference>
<organism evidence="2 3">
    <name type="scientific">Paenibacillus aurantius</name>
    <dbReference type="NCBI Taxonomy" id="2918900"/>
    <lineage>
        <taxon>Bacteria</taxon>
        <taxon>Bacillati</taxon>
        <taxon>Bacillota</taxon>
        <taxon>Bacilli</taxon>
        <taxon>Bacillales</taxon>
        <taxon>Paenibacillaceae</taxon>
        <taxon>Paenibacillus</taxon>
    </lineage>
</organism>
<dbReference type="InterPro" id="IPR050903">
    <property type="entry name" value="Bact_Chemotaxis_MeTrfase"/>
</dbReference>
<protein>
    <submittedName>
        <fullName evidence="2">Protein-glutamate O-methyltransferase CheR</fullName>
    </submittedName>
</protein>
<dbReference type="SMART" id="SM00138">
    <property type="entry name" value="MeTrc"/>
    <property type="match status" value="1"/>
</dbReference>